<dbReference type="InterPro" id="IPR003481">
    <property type="entry name" value="FliD_N"/>
</dbReference>
<evidence type="ECO:0000256" key="3">
    <source>
        <dbReference type="ARBA" id="ARBA00023054"/>
    </source>
</evidence>
<keyword evidence="5" id="KW-0964">Secreted</keyword>
<dbReference type="RefSeq" id="WP_197870148.1">
    <property type="nucleotide sequence ID" value="NZ_JADTXM010000001.1"/>
</dbReference>
<comment type="similarity">
    <text evidence="1 5">Belongs to the FliD family.</text>
</comment>
<comment type="subcellular location">
    <subcellularLocation>
        <location evidence="5">Secreted</location>
    </subcellularLocation>
    <subcellularLocation>
        <location evidence="5">Bacterial flagellum</location>
    </subcellularLocation>
</comment>
<comment type="function">
    <text evidence="5">Required for morphogenesis and for the elongation of the flagellar filament by facilitating polymerization of the flagellin monomers at the tip of growing filament. Forms a capping structure, which prevents flagellin subunits (transported through the central channel of the flagellum) from leaking out without polymerization at the distal end.</text>
</comment>
<organism evidence="8 9">
    <name type="scientific">Pseudomonas luteola</name>
    <dbReference type="NCBI Taxonomy" id="47886"/>
    <lineage>
        <taxon>Bacteria</taxon>
        <taxon>Pseudomonadati</taxon>
        <taxon>Pseudomonadota</taxon>
        <taxon>Gammaproteobacteria</taxon>
        <taxon>Pseudomonadales</taxon>
        <taxon>Pseudomonadaceae</taxon>
        <taxon>Pseudomonas</taxon>
    </lineage>
</organism>
<evidence type="ECO:0000256" key="1">
    <source>
        <dbReference type="ARBA" id="ARBA00009764"/>
    </source>
</evidence>
<dbReference type="EMBL" id="JADTXM010000001">
    <property type="protein sequence ID" value="MBH3437062.1"/>
    <property type="molecule type" value="Genomic_DNA"/>
</dbReference>
<evidence type="ECO:0000313" key="9">
    <source>
        <dbReference type="Proteomes" id="UP000638986"/>
    </source>
</evidence>
<proteinExistence type="inferred from homology"/>
<dbReference type="Pfam" id="PF07195">
    <property type="entry name" value="FliD_C"/>
    <property type="match status" value="1"/>
</dbReference>
<dbReference type="InterPro" id="IPR010810">
    <property type="entry name" value="Flagellin_hook_IN_motif"/>
</dbReference>
<feature type="domain" description="Flagellar hook-associated protein 2 N-terminal" evidence="6">
    <location>
        <begin position="11"/>
        <end position="107"/>
    </location>
</feature>
<dbReference type="PANTHER" id="PTHR30288">
    <property type="entry name" value="FLAGELLAR CAP/ASSEMBLY PROTEIN FLID"/>
    <property type="match status" value="1"/>
</dbReference>
<comment type="subunit">
    <text evidence="2 5">Homopentamer.</text>
</comment>
<keyword evidence="8" id="KW-0969">Cilium</keyword>
<keyword evidence="4 5" id="KW-0975">Bacterial flagellum</keyword>
<sequence>MAGTTVSGIGTGIDTASIVKALVNAEKAPKLNQITTQRTSAQTTLSAVGSLKSALETFKTAMGKINTASSFTGLSANTSNEKAVTVTASDNAVSGTYQVKVDKLATGSKVATAVIADATKEYSAGKLVISQGDGSTGSTDYSVEIAEGSSLQEVRDAINSSLQTKGITANIISDNSGSRLVLSSTTTGSNTDLSVRGSTSELAAFDAGSVIDTNTGTATTKGTVLTQAQDAEYSIDGLAMKSKTNTLDKAISGITLTLGTAGETSTVTVGSNTSSLKSSVKSFVDAYNALISTTSSLTKVSTTTGTDSSTVTASALTGDASVRELLSAVRKELVNSSGQTGEITMLSQLGIMTTQSGKLEINDTKLDAAIAKNPTGLADFFTGDNGLLSRLSEKVDVYTASDGILAKRQTSLQGKLDDLNDQQDALDRRVTKLEATLNAKYNAMDTLVAQLNATSNSVLTTLNALNKQDND</sequence>
<name>A0ABS0MMT8_PSELU</name>
<keyword evidence="8" id="KW-0282">Flagellum</keyword>
<dbReference type="InterPro" id="IPR010809">
    <property type="entry name" value="FliD_C"/>
</dbReference>
<protein>
    <recommendedName>
        <fullName evidence="5">Flagellar hook-associated protein 2</fullName>
        <shortName evidence="5">HAP2</shortName>
    </recommendedName>
    <alternativeName>
        <fullName evidence="5">Flagellar cap protein</fullName>
    </alternativeName>
</protein>
<dbReference type="PANTHER" id="PTHR30288:SF0">
    <property type="entry name" value="FLAGELLAR HOOK-ASSOCIATED PROTEIN 2"/>
    <property type="match status" value="1"/>
</dbReference>
<evidence type="ECO:0000256" key="5">
    <source>
        <dbReference type="RuleBase" id="RU362066"/>
    </source>
</evidence>
<feature type="domain" description="Flagellar hook-associated protein 2 C-terminal" evidence="7">
    <location>
        <begin position="228"/>
        <end position="453"/>
    </location>
</feature>
<evidence type="ECO:0000256" key="4">
    <source>
        <dbReference type="ARBA" id="ARBA00023143"/>
    </source>
</evidence>
<evidence type="ECO:0000259" key="6">
    <source>
        <dbReference type="Pfam" id="PF02465"/>
    </source>
</evidence>
<reference evidence="8 9" key="1">
    <citation type="submission" date="2020-11" db="EMBL/GenBank/DDBJ databases">
        <title>Enhanced detection system for hospital associated transmission using whole genome sequencing surveillance.</title>
        <authorList>
            <person name="Harrison L.H."/>
            <person name="Van Tyne D."/>
            <person name="Marsh J.W."/>
            <person name="Griffith M.P."/>
            <person name="Snyder D.J."/>
            <person name="Cooper V.S."/>
            <person name="Mustapha M."/>
        </authorList>
    </citation>
    <scope>NUCLEOTIDE SEQUENCE [LARGE SCALE GENOMIC DNA]</scope>
    <source>
        <strain evidence="8 9">PSB00013</strain>
    </source>
</reference>
<evidence type="ECO:0000256" key="2">
    <source>
        <dbReference type="ARBA" id="ARBA00011255"/>
    </source>
</evidence>
<accession>A0ABS0MMT8</accession>
<evidence type="ECO:0000313" key="8">
    <source>
        <dbReference type="EMBL" id="MBH3437062.1"/>
    </source>
</evidence>
<dbReference type="InterPro" id="IPR040026">
    <property type="entry name" value="FliD"/>
</dbReference>
<keyword evidence="3" id="KW-0175">Coiled coil</keyword>
<comment type="caution">
    <text evidence="8">The sequence shown here is derived from an EMBL/GenBank/DDBJ whole genome shotgun (WGS) entry which is preliminary data.</text>
</comment>
<keyword evidence="8" id="KW-0966">Cell projection</keyword>
<dbReference type="Proteomes" id="UP000638986">
    <property type="component" value="Unassembled WGS sequence"/>
</dbReference>
<dbReference type="Pfam" id="PF07196">
    <property type="entry name" value="Flagellin_IN"/>
    <property type="match status" value="1"/>
</dbReference>
<dbReference type="Pfam" id="PF02465">
    <property type="entry name" value="FliD_N"/>
    <property type="match status" value="1"/>
</dbReference>
<evidence type="ECO:0000259" key="7">
    <source>
        <dbReference type="Pfam" id="PF07195"/>
    </source>
</evidence>
<gene>
    <name evidence="8" type="primary">fliD</name>
    <name evidence="8" type="ORF">I5Q09_00010</name>
</gene>